<dbReference type="GO" id="GO:0051539">
    <property type="term" value="F:4 iron, 4 sulfur cluster binding"/>
    <property type="evidence" value="ECO:0007669"/>
    <property type="project" value="UniProtKB-KW"/>
</dbReference>
<protein>
    <submittedName>
        <fullName evidence="9">TatD family-associated radical SAM protein</fullName>
    </submittedName>
</protein>
<evidence type="ECO:0000256" key="1">
    <source>
        <dbReference type="ARBA" id="ARBA00001966"/>
    </source>
</evidence>
<dbReference type="SFLD" id="SFLDS00029">
    <property type="entry name" value="Radical_SAM"/>
    <property type="match status" value="1"/>
</dbReference>
<dbReference type="InterPro" id="IPR013785">
    <property type="entry name" value="Aldolase_TIM"/>
</dbReference>
<proteinExistence type="predicted"/>
<dbReference type="AlphaFoldDB" id="A0A4R8IRU7"/>
<evidence type="ECO:0000256" key="6">
    <source>
        <dbReference type="ARBA" id="ARBA00023004"/>
    </source>
</evidence>
<comment type="cofactor">
    <cofactor evidence="1">
        <name>[4Fe-4S] cluster</name>
        <dbReference type="ChEBI" id="CHEBI:49883"/>
    </cofactor>
</comment>
<comment type="caution">
    <text evidence="9">The sequence shown here is derived from an EMBL/GenBank/DDBJ whole genome shotgun (WGS) entry which is preliminary data.</text>
</comment>
<keyword evidence="2" id="KW-0004">4Fe-4S</keyword>
<dbReference type="NCBIfam" id="TIGR04038">
    <property type="entry name" value="tatD_link_rSAM"/>
    <property type="match status" value="1"/>
</dbReference>
<name>A0A4R8IRU7_9GAMM</name>
<keyword evidence="7" id="KW-0411">Iron-sulfur</keyword>
<dbReference type="CDD" id="cd01335">
    <property type="entry name" value="Radical_SAM"/>
    <property type="match status" value="1"/>
</dbReference>
<evidence type="ECO:0000313" key="9">
    <source>
        <dbReference type="EMBL" id="TDY03656.1"/>
    </source>
</evidence>
<keyword evidence="5" id="KW-0479">Metal-binding</keyword>
<keyword evidence="3" id="KW-0119">Carbohydrate metabolism</keyword>
<keyword evidence="4" id="KW-0949">S-adenosyl-L-methionine</keyword>
<evidence type="ECO:0000313" key="10">
    <source>
        <dbReference type="Proteomes" id="UP000294914"/>
    </source>
</evidence>
<evidence type="ECO:0000256" key="7">
    <source>
        <dbReference type="ARBA" id="ARBA00023014"/>
    </source>
</evidence>
<keyword evidence="6" id="KW-0408">Iron</keyword>
<sequence length="209" mass="23308">MPSSTQAMEKPKETLAYSLHGNCYLNITWHCTLRCRFCPKFNGSWDVQGYNLWLHEEPGVEQILAAIGDPAQYREVVFCGYGEPTLRLDVLLEVAGALKQQGVRIRINTDGLANLVHGCDVTPRLAEVVDAVSISLNAQDEPLYEHHCRPKRHGAFMALQNFARRASQRGMDVTLTAVNGLEGVDIHACQDIAEHLGVKFRPRKLDQVG</sequence>
<dbReference type="InterPro" id="IPR023821">
    <property type="entry name" value="rSAM_TatD-assoc"/>
</dbReference>
<dbReference type="Proteomes" id="UP000294914">
    <property type="component" value="Unassembled WGS sequence"/>
</dbReference>
<keyword evidence="3" id="KW-0313">Glucose metabolism</keyword>
<evidence type="ECO:0000259" key="8">
    <source>
        <dbReference type="PROSITE" id="PS51918"/>
    </source>
</evidence>
<dbReference type="GO" id="GO:0003824">
    <property type="term" value="F:catalytic activity"/>
    <property type="evidence" value="ECO:0007669"/>
    <property type="project" value="InterPro"/>
</dbReference>
<keyword evidence="10" id="KW-1185">Reference proteome</keyword>
<dbReference type="Gene3D" id="3.20.20.70">
    <property type="entry name" value="Aldolase class I"/>
    <property type="match status" value="1"/>
</dbReference>
<reference evidence="9 10" key="1">
    <citation type="submission" date="2019-03" db="EMBL/GenBank/DDBJ databases">
        <title>Genomic Encyclopedia of Type Strains, Phase IV (KMG-IV): sequencing the most valuable type-strain genomes for metagenomic binning, comparative biology and taxonomic classification.</title>
        <authorList>
            <person name="Goeker M."/>
        </authorList>
    </citation>
    <scope>NUCLEOTIDE SEQUENCE [LARGE SCALE GENOMIC DNA]</scope>
    <source>
        <strain evidence="9 10">DSM 16326</strain>
    </source>
</reference>
<dbReference type="InterPro" id="IPR058240">
    <property type="entry name" value="rSAM_sf"/>
</dbReference>
<dbReference type="PANTHER" id="PTHR30352:SF5">
    <property type="entry name" value="PYRUVATE FORMATE-LYASE 1-ACTIVATING ENZYME"/>
    <property type="match status" value="1"/>
</dbReference>
<gene>
    <name evidence="9" type="ORF">EDC23_0025</name>
</gene>
<evidence type="ECO:0000256" key="4">
    <source>
        <dbReference type="ARBA" id="ARBA00022691"/>
    </source>
</evidence>
<dbReference type="RefSeq" id="WP_243830669.1">
    <property type="nucleotide sequence ID" value="NZ_SOQX01000001.1"/>
</dbReference>
<dbReference type="InterPro" id="IPR034457">
    <property type="entry name" value="Organic_radical-activating"/>
</dbReference>
<dbReference type="GO" id="GO:0046872">
    <property type="term" value="F:metal ion binding"/>
    <property type="evidence" value="ECO:0007669"/>
    <property type="project" value="UniProtKB-KW"/>
</dbReference>
<dbReference type="GO" id="GO:0006006">
    <property type="term" value="P:glucose metabolic process"/>
    <property type="evidence" value="ECO:0007669"/>
    <property type="project" value="UniProtKB-KW"/>
</dbReference>
<evidence type="ECO:0000256" key="5">
    <source>
        <dbReference type="ARBA" id="ARBA00022723"/>
    </source>
</evidence>
<dbReference type="PANTHER" id="PTHR30352">
    <property type="entry name" value="PYRUVATE FORMATE-LYASE-ACTIVATING ENZYME"/>
    <property type="match status" value="1"/>
</dbReference>
<organism evidence="9 10">
    <name type="scientific">Thiohalophilus thiocyanatoxydans</name>
    <dbReference type="NCBI Taxonomy" id="381308"/>
    <lineage>
        <taxon>Bacteria</taxon>
        <taxon>Pseudomonadati</taxon>
        <taxon>Pseudomonadota</taxon>
        <taxon>Gammaproteobacteria</taxon>
        <taxon>Thiohalomonadales</taxon>
        <taxon>Thiohalophilaceae</taxon>
        <taxon>Thiohalophilus</taxon>
    </lineage>
</organism>
<dbReference type="PROSITE" id="PS51918">
    <property type="entry name" value="RADICAL_SAM"/>
    <property type="match status" value="1"/>
</dbReference>
<accession>A0A4R8IRU7</accession>
<dbReference type="Pfam" id="PF04055">
    <property type="entry name" value="Radical_SAM"/>
    <property type="match status" value="1"/>
</dbReference>
<dbReference type="SUPFAM" id="SSF102114">
    <property type="entry name" value="Radical SAM enzymes"/>
    <property type="match status" value="1"/>
</dbReference>
<evidence type="ECO:0000256" key="2">
    <source>
        <dbReference type="ARBA" id="ARBA00022485"/>
    </source>
</evidence>
<feature type="domain" description="Radical SAM core" evidence="8">
    <location>
        <begin position="17"/>
        <end position="209"/>
    </location>
</feature>
<dbReference type="SFLD" id="SFLDG01111">
    <property type="entry name" value="Uncharacterised_Radical_SAM_Su"/>
    <property type="match status" value="1"/>
</dbReference>
<dbReference type="EMBL" id="SOQX01000001">
    <property type="protein sequence ID" value="TDY03656.1"/>
    <property type="molecule type" value="Genomic_DNA"/>
</dbReference>
<dbReference type="InterPro" id="IPR007197">
    <property type="entry name" value="rSAM"/>
</dbReference>
<evidence type="ECO:0000256" key="3">
    <source>
        <dbReference type="ARBA" id="ARBA00022526"/>
    </source>
</evidence>